<dbReference type="AlphaFoldDB" id="A0A915MXI4"/>
<organism evidence="2 3">
    <name type="scientific">Meloidogyne javanica</name>
    <name type="common">Root-knot nematode worm</name>
    <dbReference type="NCBI Taxonomy" id="6303"/>
    <lineage>
        <taxon>Eukaryota</taxon>
        <taxon>Metazoa</taxon>
        <taxon>Ecdysozoa</taxon>
        <taxon>Nematoda</taxon>
        <taxon>Chromadorea</taxon>
        <taxon>Rhabditida</taxon>
        <taxon>Tylenchina</taxon>
        <taxon>Tylenchomorpha</taxon>
        <taxon>Tylenchoidea</taxon>
        <taxon>Meloidogynidae</taxon>
        <taxon>Meloidogyninae</taxon>
        <taxon>Meloidogyne</taxon>
        <taxon>Meloidogyne incognita group</taxon>
    </lineage>
</organism>
<dbReference type="WBParaSite" id="scaffold53926_cov305.g25613">
    <property type="protein sequence ID" value="scaffold53926_cov305.g25613"/>
    <property type="gene ID" value="scaffold53926_cov305.g25613"/>
</dbReference>
<dbReference type="GO" id="GO:0030427">
    <property type="term" value="C:site of polarized growth"/>
    <property type="evidence" value="ECO:0007669"/>
    <property type="project" value="TreeGrafter"/>
</dbReference>
<sequence length="215" mass="24671">MFVRARLWSLFIDQGWGYWSWSGYYMALGSREVRDRAIKKTLVASYLFCVVLIEILLQVHFHPAECQSQINFIVGNSFNQISYKDQSVFGINYNNSLIVSEIFAEVIGVLSQTHCKLIQKYCIDNLNELRKEIPTNEISSLEEGIAFLEEIGSYYLEVDLKQKDLKHALAGLLVEILIPMAAQIKTEANVPALIAFVDKLYNPTYDLINKKQHKL</sequence>
<feature type="domain" description="Cell morphogenesis protein N-terminal" evidence="1">
    <location>
        <begin position="138"/>
        <end position="214"/>
    </location>
</feature>
<dbReference type="InterPro" id="IPR025614">
    <property type="entry name" value="Cell_morpho_N"/>
</dbReference>
<proteinExistence type="predicted"/>
<dbReference type="GO" id="GO:0031175">
    <property type="term" value="P:neuron projection development"/>
    <property type="evidence" value="ECO:0007669"/>
    <property type="project" value="TreeGrafter"/>
</dbReference>
<dbReference type="Proteomes" id="UP000887561">
    <property type="component" value="Unplaced"/>
</dbReference>
<evidence type="ECO:0000313" key="2">
    <source>
        <dbReference type="Proteomes" id="UP000887561"/>
    </source>
</evidence>
<accession>A0A915MXI4</accession>
<dbReference type="GO" id="GO:0000902">
    <property type="term" value="P:cell morphogenesis"/>
    <property type="evidence" value="ECO:0007669"/>
    <property type="project" value="InterPro"/>
</dbReference>
<feature type="domain" description="Cell morphogenesis protein N-terminal" evidence="1">
    <location>
        <begin position="39"/>
        <end position="137"/>
    </location>
</feature>
<dbReference type="PANTHER" id="PTHR12295:SF30">
    <property type="entry name" value="PROTEIN FURRY"/>
    <property type="match status" value="1"/>
</dbReference>
<evidence type="ECO:0000259" key="1">
    <source>
        <dbReference type="Pfam" id="PF14222"/>
    </source>
</evidence>
<reference evidence="3" key="1">
    <citation type="submission" date="2022-11" db="UniProtKB">
        <authorList>
            <consortium name="WormBaseParasite"/>
        </authorList>
    </citation>
    <scope>IDENTIFICATION</scope>
</reference>
<keyword evidence="2" id="KW-1185">Reference proteome</keyword>
<protein>
    <submittedName>
        <fullName evidence="3">Cell morphogenesis protein N-terminal domain-containing protein</fullName>
    </submittedName>
</protein>
<dbReference type="GO" id="GO:0005938">
    <property type="term" value="C:cell cortex"/>
    <property type="evidence" value="ECO:0007669"/>
    <property type="project" value="TreeGrafter"/>
</dbReference>
<name>A0A915MXI4_MELJA</name>
<dbReference type="Pfam" id="PF14222">
    <property type="entry name" value="MOR2-PAG1_N"/>
    <property type="match status" value="2"/>
</dbReference>
<dbReference type="InterPro" id="IPR039867">
    <property type="entry name" value="Furry/Tao3/Mor2"/>
</dbReference>
<dbReference type="PANTHER" id="PTHR12295">
    <property type="entry name" value="FURRY-RELATED"/>
    <property type="match status" value="1"/>
</dbReference>
<evidence type="ECO:0000313" key="3">
    <source>
        <dbReference type="WBParaSite" id="scaffold53926_cov305.g25613"/>
    </source>
</evidence>